<proteinExistence type="evidence at transcript level"/>
<accession>A0A6B9L8Q2</accession>
<reference evidence="2" key="1">
    <citation type="journal article" date="2019" name="Toxins">
        <title>Missiles of mass disruption: composition and glandular origin of venom used as a projectile defensive weapon by the assassin bug Platymeris rhadamanthus.</title>
        <authorList>
            <person name="Walker A.A."/>
            <person name="Robinson S.D."/>
            <person name="Undheim E.A.B."/>
            <person name="Jin J."/>
            <person name="Han X."/>
            <person name="Fry B.G."/>
            <person name="Vetter I."/>
            <person name="King G.F."/>
        </authorList>
    </citation>
    <scope>NUCLEOTIDE SEQUENCE</scope>
    <source>
        <tissue evidence="2">Venom glands</tissue>
    </source>
</reference>
<evidence type="ECO:0000313" key="2">
    <source>
        <dbReference type="EMBL" id="QHB21483.1"/>
    </source>
</evidence>
<keyword evidence="1" id="KW-0732">Signal</keyword>
<protein>
    <submittedName>
        <fullName evidence="2">Venom protein family 2 protein 8</fullName>
    </submittedName>
</protein>
<name>A0A6B9L8Q2_PLARH</name>
<sequence length="262" mass="30579">MNLHCLEPFTTMADCWKLGFFALCLIAFLPSNEAEAAKREYNEIERMVLQDLKAQTQAQSRGLFDRLEKPKCWFEDFTAACCIKMKYRTGEKDKKGKEIFGKHRACVEAGIEFKALKAFLRIVYDGKVLGKELAYSFGKFCWPLPEPLDQLNACVWLWHVDISIQKKYAEACFIFSFTSFVHVKIDCIRWENGSFKLHNRIVPKKDQAIFTFYMGVEGVKLEVKNNYLIKLWKTLQKVWEKIKVVFGKSKDMAAWVKKTYSN</sequence>
<feature type="signal peptide" evidence="1">
    <location>
        <begin position="1"/>
        <end position="34"/>
    </location>
</feature>
<evidence type="ECO:0000256" key="1">
    <source>
        <dbReference type="SAM" id="SignalP"/>
    </source>
</evidence>
<dbReference type="EMBL" id="MN208294">
    <property type="protein sequence ID" value="QHB21483.1"/>
    <property type="molecule type" value="mRNA"/>
</dbReference>
<organism evidence="2">
    <name type="scientific">Platymeris rhadamanthus</name>
    <name type="common">Red spot assassin bug</name>
    <dbReference type="NCBI Taxonomy" id="1134088"/>
    <lineage>
        <taxon>Eukaryota</taxon>
        <taxon>Metazoa</taxon>
        <taxon>Ecdysozoa</taxon>
        <taxon>Arthropoda</taxon>
        <taxon>Hexapoda</taxon>
        <taxon>Insecta</taxon>
        <taxon>Pterygota</taxon>
        <taxon>Neoptera</taxon>
        <taxon>Paraneoptera</taxon>
        <taxon>Hemiptera</taxon>
        <taxon>Heteroptera</taxon>
        <taxon>Panheteroptera</taxon>
        <taxon>Cimicomorpha</taxon>
        <taxon>Reduviidae</taxon>
        <taxon>Platymeris</taxon>
    </lineage>
</organism>
<dbReference type="SMR" id="A0A6B9L8Q2"/>
<feature type="chain" id="PRO_5025382789" evidence="1">
    <location>
        <begin position="35"/>
        <end position="262"/>
    </location>
</feature>
<dbReference type="AlphaFoldDB" id="A0A6B9L8Q2"/>